<dbReference type="CDD" id="cd01300">
    <property type="entry name" value="YtcJ_like"/>
    <property type="match status" value="1"/>
</dbReference>
<reference evidence="2 3" key="1">
    <citation type="submission" date="2020-09" db="EMBL/GenBank/DDBJ databases">
        <title>Bacillus nautilus sp. nov., Chryseoglobus crepusculi sp. nov, and Psychrobacter noctis sp. nov., isolated from deep-sea sponges from the equatorial Atlantic.</title>
        <authorList>
            <person name="Stennett H.L."/>
            <person name="Williams S.E."/>
        </authorList>
    </citation>
    <scope>NUCLEOTIDE SEQUENCE [LARGE SCALE GENOMIC DNA]</scope>
    <source>
        <strain evidence="2 3">28M-24</strain>
    </source>
</reference>
<dbReference type="InterPro" id="IPR011059">
    <property type="entry name" value="Metal-dep_hydrolase_composite"/>
</dbReference>
<evidence type="ECO:0000313" key="2">
    <source>
        <dbReference type="EMBL" id="MBD3864685.1"/>
    </source>
</evidence>
<dbReference type="Gene3D" id="3.10.310.70">
    <property type="match status" value="1"/>
</dbReference>
<sequence length="586" mass="67059">MKKILKASLIIIIFILISYIYLKQDFEKNPPTLYKNSHIITLNENQPFAEAMYIENGKIIEIGTNQELEKFISKDVKVVDLKGATIVPGFIDPHTHFSISMFLSEMHDLSGFKHTSNKEVWSSFEKIIKNADKGEWIICKGIDPILVNDLIPPSIKYLDSIAPNNPVLFFSQSLHNYWANSKAFDIVKIDKNTQNPSNQSFYGKDNKGELNGLIVEQLAIKPFFDILKSEVLTQKKLINAASKVMSEYAKNGNTTIVSAGITIQDKKPLMLFNHLSNKDPKLLGSILEKFGYLPKRKQNPRHFMYMRHDMAHLMPKNNNSRNDFYDIIGIKHWYDGSPYIGTMYLNEAYIDSDLSNHKLHIPNEHKGKALINKDELKKFIIDYHKKDWQIAIHTQGDAAVNDVVNIYEELEKELDFSTSRHRLEHGLLFPIDNIDRVKKLNLTPSFHINHLYYYGDALKASLIGKDRAEKILPLASVRDKDIKFTLHADQPMFESHPFRLIQTAVERKTSSGDTLGYNQKLTVMDAIKSLTLDAAWQINMETKIGSLEKGKYADFVILDKNPLKVDTNTLSKIKCLKTFINGNLAN</sequence>
<dbReference type="InterPro" id="IPR032466">
    <property type="entry name" value="Metal_Hydrolase"/>
</dbReference>
<dbReference type="EMBL" id="JACXXH010000010">
    <property type="protein sequence ID" value="MBD3864685.1"/>
    <property type="molecule type" value="Genomic_DNA"/>
</dbReference>
<evidence type="ECO:0000259" key="1">
    <source>
        <dbReference type="Pfam" id="PF07969"/>
    </source>
</evidence>
<accession>A0ABR8LXV9</accession>
<feature type="domain" description="Amidohydrolase 3" evidence="1">
    <location>
        <begin position="77"/>
        <end position="583"/>
    </location>
</feature>
<dbReference type="RefSeq" id="WP_191101684.1">
    <property type="nucleotide sequence ID" value="NZ_JACXXH010000010.1"/>
</dbReference>
<dbReference type="PANTHER" id="PTHR22642">
    <property type="entry name" value="IMIDAZOLONEPROPIONASE"/>
    <property type="match status" value="1"/>
</dbReference>
<dbReference type="Gene3D" id="3.20.20.140">
    <property type="entry name" value="Metal-dependent hydrolases"/>
    <property type="match status" value="1"/>
</dbReference>
<dbReference type="InterPro" id="IPR013108">
    <property type="entry name" value="Amidohydro_3"/>
</dbReference>
<proteinExistence type="predicted"/>
<dbReference type="InterPro" id="IPR033932">
    <property type="entry name" value="YtcJ-like"/>
</dbReference>
<organism evidence="2 3">
    <name type="scientific">Olleya marilimosa</name>
    <dbReference type="NCBI Taxonomy" id="272164"/>
    <lineage>
        <taxon>Bacteria</taxon>
        <taxon>Pseudomonadati</taxon>
        <taxon>Bacteroidota</taxon>
        <taxon>Flavobacteriia</taxon>
        <taxon>Flavobacteriales</taxon>
        <taxon>Flavobacteriaceae</taxon>
    </lineage>
</organism>
<dbReference type="SUPFAM" id="SSF51556">
    <property type="entry name" value="Metallo-dependent hydrolases"/>
    <property type="match status" value="1"/>
</dbReference>
<dbReference type="SUPFAM" id="SSF51338">
    <property type="entry name" value="Composite domain of metallo-dependent hydrolases"/>
    <property type="match status" value="1"/>
</dbReference>
<protein>
    <submittedName>
        <fullName evidence="2">Amidohydrolase</fullName>
    </submittedName>
</protein>
<gene>
    <name evidence="2" type="ORF">IEG06_14620</name>
</gene>
<dbReference type="Pfam" id="PF07969">
    <property type="entry name" value="Amidohydro_3"/>
    <property type="match status" value="1"/>
</dbReference>
<comment type="caution">
    <text evidence="2">The sequence shown here is derived from an EMBL/GenBank/DDBJ whole genome shotgun (WGS) entry which is preliminary data.</text>
</comment>
<dbReference type="Gene3D" id="2.30.40.10">
    <property type="entry name" value="Urease, subunit C, domain 1"/>
    <property type="match status" value="1"/>
</dbReference>
<evidence type="ECO:0000313" key="3">
    <source>
        <dbReference type="Proteomes" id="UP000627521"/>
    </source>
</evidence>
<dbReference type="PANTHER" id="PTHR22642:SF2">
    <property type="entry name" value="PROTEIN LONG AFTER FAR-RED 3"/>
    <property type="match status" value="1"/>
</dbReference>
<dbReference type="Proteomes" id="UP000627521">
    <property type="component" value="Unassembled WGS sequence"/>
</dbReference>
<keyword evidence="3" id="KW-1185">Reference proteome</keyword>
<name>A0ABR8LXV9_9FLAO</name>